<dbReference type="AlphaFoldDB" id="A0A8J3AGJ7"/>
<evidence type="ECO:0000313" key="1">
    <source>
        <dbReference type="EMBL" id="GGI08947.1"/>
    </source>
</evidence>
<dbReference type="EMBL" id="BMHA01000013">
    <property type="protein sequence ID" value="GGI08947.1"/>
    <property type="molecule type" value="Genomic_DNA"/>
</dbReference>
<reference evidence="1" key="2">
    <citation type="submission" date="2020-09" db="EMBL/GenBank/DDBJ databases">
        <authorList>
            <person name="Sun Q."/>
            <person name="Zhou Y."/>
        </authorList>
    </citation>
    <scope>NUCLEOTIDE SEQUENCE</scope>
    <source>
        <strain evidence="1">CGMCC 1.14988</strain>
    </source>
</reference>
<comment type="caution">
    <text evidence="1">The sequence shown here is derived from an EMBL/GenBank/DDBJ whole genome shotgun (WGS) entry which is preliminary data.</text>
</comment>
<gene>
    <name evidence="1" type="ORF">GCM10011354_31630</name>
</gene>
<dbReference type="NCBIfam" id="NF041239">
    <property type="entry name" value="Moor_selen_rel"/>
    <property type="match status" value="1"/>
</dbReference>
<protein>
    <submittedName>
        <fullName evidence="1">Uncharacterized protein</fullName>
    </submittedName>
</protein>
<dbReference type="Proteomes" id="UP000650511">
    <property type="component" value="Unassembled WGS sequence"/>
</dbReference>
<name>A0A8J3AGJ7_9ACTN</name>
<organism evidence="1 2">
    <name type="scientific">Egicoccus halophilus</name>
    <dbReference type="NCBI Taxonomy" id="1670830"/>
    <lineage>
        <taxon>Bacteria</taxon>
        <taxon>Bacillati</taxon>
        <taxon>Actinomycetota</taxon>
        <taxon>Nitriliruptoria</taxon>
        <taxon>Egicoccales</taxon>
        <taxon>Egicoccaceae</taxon>
        <taxon>Egicoccus</taxon>
    </lineage>
</organism>
<sequence>MSGLDGERRLPRLTAAARASLRDRAVVLRTAARNGCCGGQVRVPVAEFGPPVNPAGYHRLEHEATVWYVEPDLLASAGRWELDAVGIGRWRRLQLDGAEALPATGA</sequence>
<accession>A0A8J3AGJ7</accession>
<dbReference type="OrthoDB" id="8859217at2"/>
<keyword evidence="2" id="KW-1185">Reference proteome</keyword>
<proteinExistence type="predicted"/>
<dbReference type="InterPro" id="IPR049744">
    <property type="entry name" value="CC/Se_fam"/>
</dbReference>
<dbReference type="RefSeq" id="WP_130648732.1">
    <property type="nucleotide sequence ID" value="NZ_BMHA01000013.1"/>
</dbReference>
<reference evidence="1" key="1">
    <citation type="journal article" date="2014" name="Int. J. Syst. Evol. Microbiol.">
        <title>Complete genome sequence of Corynebacterium casei LMG S-19264T (=DSM 44701T), isolated from a smear-ripened cheese.</title>
        <authorList>
            <consortium name="US DOE Joint Genome Institute (JGI-PGF)"/>
            <person name="Walter F."/>
            <person name="Albersmeier A."/>
            <person name="Kalinowski J."/>
            <person name="Ruckert C."/>
        </authorList>
    </citation>
    <scope>NUCLEOTIDE SEQUENCE</scope>
    <source>
        <strain evidence="1">CGMCC 1.14988</strain>
    </source>
</reference>
<evidence type="ECO:0000313" key="2">
    <source>
        <dbReference type="Proteomes" id="UP000650511"/>
    </source>
</evidence>